<sequence>RNMMRVETYVLCVGCFCHVQIRARIMQCRFHHHRLRPTGAEQLHGSHHQDTYHVGRQLQLQHLGRVHEAAARARQELPHRARLPRHARGCYTLPSLVPGSKYLLRALFMYSNYDGLAKLPIFDLYLGVNFWRTVNISRADTGVRIQLVRGLLR</sequence>
<dbReference type="PANTHER" id="PTHR45631">
    <property type="entry name" value="OS07G0107800 PROTEIN-RELATED"/>
    <property type="match status" value="1"/>
</dbReference>
<organism evidence="3 4">
    <name type="scientific">Aegilops tauschii subsp. strangulata</name>
    <name type="common">Goatgrass</name>
    <dbReference type="NCBI Taxonomy" id="200361"/>
    <lineage>
        <taxon>Eukaryota</taxon>
        <taxon>Viridiplantae</taxon>
        <taxon>Streptophyta</taxon>
        <taxon>Embryophyta</taxon>
        <taxon>Tracheophyta</taxon>
        <taxon>Spermatophyta</taxon>
        <taxon>Magnoliopsida</taxon>
        <taxon>Liliopsida</taxon>
        <taxon>Poales</taxon>
        <taxon>Poaceae</taxon>
        <taxon>BOP clade</taxon>
        <taxon>Pooideae</taxon>
        <taxon>Triticodae</taxon>
        <taxon>Triticeae</taxon>
        <taxon>Triticinae</taxon>
        <taxon>Aegilops</taxon>
    </lineage>
</organism>
<name>A0A452ZLM8_AEGTS</name>
<reference evidence="4" key="1">
    <citation type="journal article" date="2014" name="Science">
        <title>Ancient hybridizations among the ancestral genomes of bread wheat.</title>
        <authorList>
            <consortium name="International Wheat Genome Sequencing Consortium,"/>
            <person name="Marcussen T."/>
            <person name="Sandve S.R."/>
            <person name="Heier L."/>
            <person name="Spannagl M."/>
            <person name="Pfeifer M."/>
            <person name="Jakobsen K.S."/>
            <person name="Wulff B.B."/>
            <person name="Steuernagel B."/>
            <person name="Mayer K.F."/>
            <person name="Olsen O.A."/>
        </authorList>
    </citation>
    <scope>NUCLEOTIDE SEQUENCE [LARGE SCALE GENOMIC DNA]</scope>
    <source>
        <strain evidence="4">cv. AL8/78</strain>
    </source>
</reference>
<comment type="subcellular location">
    <subcellularLocation>
        <location evidence="1">Membrane</location>
        <topology evidence="1">Single-pass membrane protein</topology>
    </subcellularLocation>
</comment>
<evidence type="ECO:0000313" key="4">
    <source>
        <dbReference type="Proteomes" id="UP000015105"/>
    </source>
</evidence>
<proteinExistence type="predicted"/>
<protein>
    <recommendedName>
        <fullName evidence="2">Malectin-like domain-containing protein</fullName>
    </recommendedName>
</protein>
<feature type="domain" description="Malectin-like" evidence="2">
    <location>
        <begin position="83"/>
        <end position="143"/>
    </location>
</feature>
<dbReference type="GO" id="GO:0016020">
    <property type="term" value="C:membrane"/>
    <property type="evidence" value="ECO:0007669"/>
    <property type="project" value="UniProtKB-SubCell"/>
</dbReference>
<dbReference type="PANTHER" id="PTHR45631:SF217">
    <property type="entry name" value="PROTEIN KINASE DOMAIN-CONTAINING PROTEIN"/>
    <property type="match status" value="1"/>
</dbReference>
<keyword evidence="4" id="KW-1185">Reference proteome</keyword>
<reference evidence="3" key="3">
    <citation type="journal article" date="2017" name="Nature">
        <title>Genome sequence of the progenitor of the wheat D genome Aegilops tauschii.</title>
        <authorList>
            <person name="Luo M.C."/>
            <person name="Gu Y.Q."/>
            <person name="Puiu D."/>
            <person name="Wang H."/>
            <person name="Twardziok S.O."/>
            <person name="Deal K.R."/>
            <person name="Huo N."/>
            <person name="Zhu T."/>
            <person name="Wang L."/>
            <person name="Wang Y."/>
            <person name="McGuire P.E."/>
            <person name="Liu S."/>
            <person name="Long H."/>
            <person name="Ramasamy R.K."/>
            <person name="Rodriguez J.C."/>
            <person name="Van S.L."/>
            <person name="Yuan L."/>
            <person name="Wang Z."/>
            <person name="Xia Z."/>
            <person name="Xiao L."/>
            <person name="Anderson O.D."/>
            <person name="Ouyang S."/>
            <person name="Liang Y."/>
            <person name="Zimin A.V."/>
            <person name="Pertea G."/>
            <person name="Qi P."/>
            <person name="Bennetzen J.L."/>
            <person name="Dai X."/>
            <person name="Dawson M.W."/>
            <person name="Muller H.G."/>
            <person name="Kugler K."/>
            <person name="Rivarola-Duarte L."/>
            <person name="Spannagl M."/>
            <person name="Mayer K.F.X."/>
            <person name="Lu F.H."/>
            <person name="Bevan M.W."/>
            <person name="Leroy P."/>
            <person name="Li P."/>
            <person name="You F.M."/>
            <person name="Sun Q."/>
            <person name="Liu Z."/>
            <person name="Lyons E."/>
            <person name="Wicker T."/>
            <person name="Salzberg S.L."/>
            <person name="Devos K.M."/>
            <person name="Dvorak J."/>
        </authorList>
    </citation>
    <scope>NUCLEOTIDE SEQUENCE [LARGE SCALE GENOMIC DNA]</scope>
    <source>
        <strain evidence="3">cv. AL8/78</strain>
    </source>
</reference>
<evidence type="ECO:0000313" key="3">
    <source>
        <dbReference type="EnsemblPlants" id="AET1Gv20824900.1"/>
    </source>
</evidence>
<dbReference type="Proteomes" id="UP000015105">
    <property type="component" value="Chromosome 1D"/>
</dbReference>
<reference evidence="4" key="2">
    <citation type="journal article" date="2017" name="Nat. Plants">
        <title>The Aegilops tauschii genome reveals multiple impacts of transposons.</title>
        <authorList>
            <person name="Zhao G."/>
            <person name="Zou C."/>
            <person name="Li K."/>
            <person name="Wang K."/>
            <person name="Li T."/>
            <person name="Gao L."/>
            <person name="Zhang X."/>
            <person name="Wang H."/>
            <person name="Yang Z."/>
            <person name="Liu X."/>
            <person name="Jiang W."/>
            <person name="Mao L."/>
            <person name="Kong X."/>
            <person name="Jiao Y."/>
            <person name="Jia J."/>
        </authorList>
    </citation>
    <scope>NUCLEOTIDE SEQUENCE [LARGE SCALE GENOMIC DNA]</scope>
    <source>
        <strain evidence="4">cv. AL8/78</strain>
    </source>
</reference>
<dbReference type="Pfam" id="PF12819">
    <property type="entry name" value="Malectin_like"/>
    <property type="match status" value="1"/>
</dbReference>
<dbReference type="Gramene" id="AET1Gv20824900.1">
    <property type="protein sequence ID" value="AET1Gv20824900.1"/>
    <property type="gene ID" value="AET1Gv20824900"/>
</dbReference>
<reference evidence="3" key="5">
    <citation type="journal article" date="2021" name="G3 (Bethesda)">
        <title>Aegilops tauschii genome assembly Aet v5.0 features greater sequence contiguity and improved annotation.</title>
        <authorList>
            <person name="Wang L."/>
            <person name="Zhu T."/>
            <person name="Rodriguez J.C."/>
            <person name="Deal K.R."/>
            <person name="Dubcovsky J."/>
            <person name="McGuire P.E."/>
            <person name="Lux T."/>
            <person name="Spannagl M."/>
            <person name="Mayer K.F.X."/>
            <person name="Baldrich P."/>
            <person name="Meyers B.C."/>
            <person name="Huo N."/>
            <person name="Gu Y.Q."/>
            <person name="Zhou H."/>
            <person name="Devos K.M."/>
            <person name="Bennetzen J.L."/>
            <person name="Unver T."/>
            <person name="Budak H."/>
            <person name="Gulick P.J."/>
            <person name="Galiba G."/>
            <person name="Kalapos B."/>
            <person name="Nelson D.R."/>
            <person name="Li P."/>
            <person name="You F.M."/>
            <person name="Luo M.C."/>
            <person name="Dvorak J."/>
        </authorList>
    </citation>
    <scope>NUCLEOTIDE SEQUENCE [LARGE SCALE GENOMIC DNA]</scope>
    <source>
        <strain evidence="3">cv. AL8/78</strain>
    </source>
</reference>
<accession>A0A452ZLM8</accession>
<reference evidence="3" key="4">
    <citation type="submission" date="2019-03" db="UniProtKB">
        <authorList>
            <consortium name="EnsemblPlants"/>
        </authorList>
    </citation>
    <scope>IDENTIFICATION</scope>
</reference>
<dbReference type="EnsemblPlants" id="AET1Gv20824900.1">
    <property type="protein sequence ID" value="AET1Gv20824900.1"/>
    <property type="gene ID" value="AET1Gv20824900"/>
</dbReference>
<evidence type="ECO:0000259" key="2">
    <source>
        <dbReference type="Pfam" id="PF12819"/>
    </source>
</evidence>
<dbReference type="InterPro" id="IPR024788">
    <property type="entry name" value="Malectin-like_Carb-bd_dom"/>
</dbReference>
<dbReference type="STRING" id="200361.A0A452ZLM8"/>
<evidence type="ECO:0000256" key="1">
    <source>
        <dbReference type="ARBA" id="ARBA00004167"/>
    </source>
</evidence>
<dbReference type="AlphaFoldDB" id="A0A452ZLM8"/>